<keyword evidence="1" id="KW-0812">Transmembrane</keyword>
<dbReference type="AlphaFoldDB" id="B0BXP2"/>
<gene>
    <name evidence="2" type="ordered locus">RrIowa_0766</name>
</gene>
<evidence type="ECO:0000256" key="1">
    <source>
        <dbReference type="SAM" id="Phobius"/>
    </source>
</evidence>
<keyword evidence="3" id="KW-1185">Reference proteome</keyword>
<dbReference type="KEGG" id="rrj:RrIowa_0766"/>
<organism evidence="2 3">
    <name type="scientific">Rickettsia rickettsii (strain Iowa)</name>
    <dbReference type="NCBI Taxonomy" id="452659"/>
    <lineage>
        <taxon>Bacteria</taxon>
        <taxon>Pseudomonadati</taxon>
        <taxon>Pseudomonadota</taxon>
        <taxon>Alphaproteobacteria</taxon>
        <taxon>Rickettsiales</taxon>
        <taxon>Rickettsiaceae</taxon>
        <taxon>Rickettsieae</taxon>
        <taxon>Rickettsia</taxon>
        <taxon>spotted fever group</taxon>
    </lineage>
</organism>
<feature type="transmembrane region" description="Helical" evidence="1">
    <location>
        <begin position="12"/>
        <end position="30"/>
    </location>
</feature>
<proteinExistence type="predicted"/>
<accession>B0BXP2</accession>
<sequence length="35" mass="4002">MLFKYNNIGFYRYYFFIPVSFAGGVISESLGDTSP</sequence>
<name>B0BXP2_RICRO</name>
<protein>
    <submittedName>
        <fullName evidence="2">Uncharacterized protein</fullName>
    </submittedName>
</protein>
<dbReference type="EMBL" id="CP000766">
    <property type="protein sequence ID" value="ABY72618.1"/>
    <property type="molecule type" value="Genomic_DNA"/>
</dbReference>
<keyword evidence="1" id="KW-0472">Membrane</keyword>
<keyword evidence="1" id="KW-1133">Transmembrane helix</keyword>
<evidence type="ECO:0000313" key="3">
    <source>
        <dbReference type="Proteomes" id="UP000000796"/>
    </source>
</evidence>
<reference evidence="2 3" key="2">
    <citation type="journal article" date="2015" name="Infect. Immun.">
        <title>Comparative genome sequencing of Rickettsia rickettsii strains that differ in virulence.</title>
        <authorList>
            <person name="Clark T.R."/>
            <person name="Noriea N.F."/>
            <person name="Bublitz D.C."/>
            <person name="Ellison D.W."/>
            <person name="Martens C."/>
            <person name="Lutter E.I."/>
            <person name="Hackstadt T."/>
        </authorList>
    </citation>
    <scope>NUCLEOTIDE SEQUENCE [LARGE SCALE GENOMIC DNA]</scope>
    <source>
        <strain evidence="2 3">Iowa</strain>
    </source>
</reference>
<reference evidence="2 3" key="1">
    <citation type="journal article" date="2008" name="Infect. Immun.">
        <title>Genomic comparison of virulent Rickettsia rickettsii Sheila Smith and avirulent Rickettsia rickettsii Iowa.</title>
        <authorList>
            <person name="Ellison D.W."/>
            <person name="Clark T.R."/>
            <person name="Sturdevant D.E."/>
            <person name="Virtaneva K."/>
            <person name="Porcella S.F."/>
            <person name="Hackstadt T."/>
        </authorList>
    </citation>
    <scope>NUCLEOTIDE SEQUENCE [LARGE SCALE GENOMIC DNA]</scope>
    <source>
        <strain evidence="2 3">Iowa</strain>
    </source>
</reference>
<evidence type="ECO:0000313" key="2">
    <source>
        <dbReference type="EMBL" id="ABY72618.1"/>
    </source>
</evidence>
<dbReference type="Proteomes" id="UP000000796">
    <property type="component" value="Chromosome"/>
</dbReference>
<dbReference type="HOGENOM" id="CLU_3367008_0_0_5"/>